<name>A0A379DCV2_9FIRM</name>
<evidence type="ECO:0000259" key="5">
    <source>
        <dbReference type="Pfam" id="PF06803"/>
    </source>
</evidence>
<evidence type="ECO:0000313" key="7">
    <source>
        <dbReference type="Proteomes" id="UP000254777"/>
    </source>
</evidence>
<dbReference type="Pfam" id="PF06803">
    <property type="entry name" value="DUF1232"/>
    <property type="match status" value="1"/>
</dbReference>
<dbReference type="Proteomes" id="UP000254777">
    <property type="component" value="Unassembled WGS sequence"/>
</dbReference>
<sequence>MSVIKKELVLVLNLTKDFIAGRYKGVSKKSMIMVIAALIYLVNPMDIVPDMVLGIGLLDDISVFTYLMTKIKSEIDKYEEWALNNQH</sequence>
<dbReference type="GO" id="GO:0012505">
    <property type="term" value="C:endomembrane system"/>
    <property type="evidence" value="ECO:0007669"/>
    <property type="project" value="UniProtKB-SubCell"/>
</dbReference>
<organism evidence="6 7">
    <name type="scientific">Peptoniphilus indolicus</name>
    <dbReference type="NCBI Taxonomy" id="33030"/>
    <lineage>
        <taxon>Bacteria</taxon>
        <taxon>Bacillati</taxon>
        <taxon>Bacillota</taxon>
        <taxon>Tissierellia</taxon>
        <taxon>Tissierellales</taxon>
        <taxon>Peptoniphilaceae</taxon>
        <taxon>Peptoniphilus</taxon>
    </lineage>
</organism>
<proteinExistence type="predicted"/>
<gene>
    <name evidence="6" type="ORF">NCTC11088_01620</name>
</gene>
<evidence type="ECO:0000256" key="3">
    <source>
        <dbReference type="ARBA" id="ARBA00022989"/>
    </source>
</evidence>
<evidence type="ECO:0000256" key="2">
    <source>
        <dbReference type="ARBA" id="ARBA00022692"/>
    </source>
</evidence>
<accession>A0A379DCV2</accession>
<dbReference type="EMBL" id="UGTH01000001">
    <property type="protein sequence ID" value="SUB75816.1"/>
    <property type="molecule type" value="Genomic_DNA"/>
</dbReference>
<keyword evidence="3" id="KW-1133">Transmembrane helix</keyword>
<feature type="domain" description="DUF1232" evidence="5">
    <location>
        <begin position="32"/>
        <end position="65"/>
    </location>
</feature>
<evidence type="ECO:0000256" key="4">
    <source>
        <dbReference type="ARBA" id="ARBA00023136"/>
    </source>
</evidence>
<protein>
    <submittedName>
        <fullName evidence="6">Uncharacterized conserved protein</fullName>
    </submittedName>
</protein>
<dbReference type="AlphaFoldDB" id="A0A379DCV2"/>
<dbReference type="InterPro" id="IPR010652">
    <property type="entry name" value="DUF1232"/>
</dbReference>
<reference evidence="6 7" key="1">
    <citation type="submission" date="2018-06" db="EMBL/GenBank/DDBJ databases">
        <authorList>
            <consortium name="Pathogen Informatics"/>
            <person name="Doyle S."/>
        </authorList>
    </citation>
    <scope>NUCLEOTIDE SEQUENCE [LARGE SCALE GENOMIC DNA]</scope>
    <source>
        <strain evidence="6 7">NCTC11088</strain>
    </source>
</reference>
<keyword evidence="4" id="KW-0472">Membrane</keyword>
<comment type="subcellular location">
    <subcellularLocation>
        <location evidence="1">Endomembrane system</location>
        <topology evidence="1">Multi-pass membrane protein</topology>
    </subcellularLocation>
</comment>
<evidence type="ECO:0000313" key="6">
    <source>
        <dbReference type="EMBL" id="SUB75816.1"/>
    </source>
</evidence>
<dbReference type="RefSeq" id="WP_004821139.1">
    <property type="nucleotide sequence ID" value="NZ_UGTH01000001.1"/>
</dbReference>
<evidence type="ECO:0000256" key="1">
    <source>
        <dbReference type="ARBA" id="ARBA00004127"/>
    </source>
</evidence>
<keyword evidence="2" id="KW-0812">Transmembrane</keyword>